<dbReference type="Pfam" id="PF00931">
    <property type="entry name" value="NB-ARC"/>
    <property type="match status" value="1"/>
</dbReference>
<protein>
    <submittedName>
        <fullName evidence="9">Putative disease resistance protein</fullName>
    </submittedName>
</protein>
<dbReference type="InterPro" id="IPR057135">
    <property type="entry name" value="At4g27190-like_LRR"/>
</dbReference>
<dbReference type="SUPFAM" id="SSF52047">
    <property type="entry name" value="RNI-like"/>
    <property type="match status" value="1"/>
</dbReference>
<evidence type="ECO:0000313" key="10">
    <source>
        <dbReference type="Proteomes" id="UP000634136"/>
    </source>
</evidence>
<feature type="domain" description="Disease resistance protein At4g27190-like leucine-rich repeats" evidence="8">
    <location>
        <begin position="786"/>
        <end position="910"/>
    </location>
</feature>
<proteinExistence type="inferred from homology"/>
<evidence type="ECO:0000259" key="8">
    <source>
        <dbReference type="Pfam" id="PF23247"/>
    </source>
</evidence>
<dbReference type="InterPro" id="IPR036388">
    <property type="entry name" value="WH-like_DNA-bd_sf"/>
</dbReference>
<dbReference type="GO" id="GO:0043531">
    <property type="term" value="F:ADP binding"/>
    <property type="evidence" value="ECO:0007669"/>
    <property type="project" value="InterPro"/>
</dbReference>
<dbReference type="AlphaFoldDB" id="A0A834T5F3"/>
<dbReference type="InterPro" id="IPR027417">
    <property type="entry name" value="P-loop_NTPase"/>
</dbReference>
<evidence type="ECO:0000313" key="9">
    <source>
        <dbReference type="EMBL" id="KAF7815815.1"/>
    </source>
</evidence>
<gene>
    <name evidence="9" type="ORF">G2W53_029784</name>
</gene>
<dbReference type="Gene3D" id="1.10.10.10">
    <property type="entry name" value="Winged helix-like DNA-binding domain superfamily/Winged helix DNA-binding domain"/>
    <property type="match status" value="1"/>
</dbReference>
<keyword evidence="5" id="KW-0611">Plant defense</keyword>
<evidence type="ECO:0000256" key="6">
    <source>
        <dbReference type="ARBA" id="ARBA00022840"/>
    </source>
</evidence>
<comment type="similarity">
    <text evidence="1">Belongs to the disease resistance NB-LRR family.</text>
</comment>
<evidence type="ECO:0000256" key="4">
    <source>
        <dbReference type="ARBA" id="ARBA00022741"/>
    </source>
</evidence>
<comment type="caution">
    <text evidence="9">The sequence shown here is derived from an EMBL/GenBank/DDBJ whole genome shotgun (WGS) entry which is preliminary data.</text>
</comment>
<dbReference type="GO" id="GO:0005524">
    <property type="term" value="F:ATP binding"/>
    <property type="evidence" value="ECO:0007669"/>
    <property type="project" value="UniProtKB-KW"/>
</dbReference>
<dbReference type="Gene3D" id="3.40.50.300">
    <property type="entry name" value="P-loop containing nucleotide triphosphate hydrolases"/>
    <property type="match status" value="1"/>
</dbReference>
<dbReference type="SUPFAM" id="SSF52540">
    <property type="entry name" value="P-loop containing nucleoside triphosphate hydrolases"/>
    <property type="match status" value="1"/>
</dbReference>
<evidence type="ECO:0000256" key="1">
    <source>
        <dbReference type="ARBA" id="ARBA00008894"/>
    </source>
</evidence>
<feature type="domain" description="NB-ARC" evidence="7">
    <location>
        <begin position="1"/>
        <end position="143"/>
    </location>
</feature>
<evidence type="ECO:0000256" key="5">
    <source>
        <dbReference type="ARBA" id="ARBA00022821"/>
    </source>
</evidence>
<dbReference type="PANTHER" id="PTHR33463">
    <property type="entry name" value="NB-ARC DOMAIN-CONTAINING PROTEIN-RELATED"/>
    <property type="match status" value="1"/>
</dbReference>
<keyword evidence="10" id="KW-1185">Reference proteome</keyword>
<dbReference type="InterPro" id="IPR032675">
    <property type="entry name" value="LRR_dom_sf"/>
</dbReference>
<dbReference type="Gene3D" id="3.80.10.10">
    <property type="entry name" value="Ribonuclease Inhibitor"/>
    <property type="match status" value="3"/>
</dbReference>
<dbReference type="EMBL" id="JAAIUW010000009">
    <property type="protein sequence ID" value="KAF7815815.1"/>
    <property type="molecule type" value="Genomic_DNA"/>
</dbReference>
<dbReference type="PRINTS" id="PR00364">
    <property type="entry name" value="DISEASERSIST"/>
</dbReference>
<dbReference type="PANTHER" id="PTHR33463:SF105">
    <property type="entry name" value="AND NB-ARC DOMAIN DISEASE RESISTANCE PROTEIN, PUTATIVE-RELATED"/>
    <property type="match status" value="1"/>
</dbReference>
<name>A0A834T5F3_9FABA</name>
<evidence type="ECO:0000259" key="7">
    <source>
        <dbReference type="Pfam" id="PF00931"/>
    </source>
</evidence>
<evidence type="ECO:0000256" key="2">
    <source>
        <dbReference type="ARBA" id="ARBA00022614"/>
    </source>
</evidence>
<dbReference type="OrthoDB" id="971758at2759"/>
<dbReference type="InterPro" id="IPR042197">
    <property type="entry name" value="Apaf_helical"/>
</dbReference>
<dbReference type="InterPro" id="IPR050905">
    <property type="entry name" value="Plant_NBS-LRR"/>
</dbReference>
<evidence type="ECO:0000256" key="3">
    <source>
        <dbReference type="ARBA" id="ARBA00022737"/>
    </source>
</evidence>
<dbReference type="Proteomes" id="UP000634136">
    <property type="component" value="Unassembled WGS sequence"/>
</dbReference>
<dbReference type="Pfam" id="PF23247">
    <property type="entry name" value="LRR_RPS2"/>
    <property type="match status" value="1"/>
</dbReference>
<reference evidence="9" key="1">
    <citation type="submission" date="2020-09" db="EMBL/GenBank/DDBJ databases">
        <title>Genome-Enabled Discovery of Anthraquinone Biosynthesis in Senna tora.</title>
        <authorList>
            <person name="Kang S.-H."/>
            <person name="Pandey R.P."/>
            <person name="Lee C.-M."/>
            <person name="Sim J.-S."/>
            <person name="Jeong J.-T."/>
            <person name="Choi B.-S."/>
            <person name="Jung M."/>
            <person name="Ginzburg D."/>
            <person name="Zhao K."/>
            <person name="Won S.Y."/>
            <person name="Oh T.-J."/>
            <person name="Yu Y."/>
            <person name="Kim N.-H."/>
            <person name="Lee O.R."/>
            <person name="Lee T.-H."/>
            <person name="Bashyal P."/>
            <person name="Kim T.-S."/>
            <person name="Lee W.-H."/>
            <person name="Kawkins C."/>
            <person name="Kim C.-K."/>
            <person name="Kim J.S."/>
            <person name="Ahn B.O."/>
            <person name="Rhee S.Y."/>
            <person name="Sohng J.K."/>
        </authorList>
    </citation>
    <scope>NUCLEOTIDE SEQUENCE</scope>
    <source>
        <tissue evidence="9">Leaf</tissue>
    </source>
</reference>
<dbReference type="GO" id="GO:0006952">
    <property type="term" value="P:defense response"/>
    <property type="evidence" value="ECO:0007669"/>
    <property type="project" value="UniProtKB-KW"/>
</dbReference>
<accession>A0A834T5F3</accession>
<keyword evidence="4" id="KW-0547">Nucleotide-binding</keyword>
<dbReference type="InterPro" id="IPR002182">
    <property type="entry name" value="NB-ARC"/>
</dbReference>
<keyword evidence="2" id="KW-0433">Leucine-rich repeat</keyword>
<dbReference type="Gene3D" id="1.10.8.430">
    <property type="entry name" value="Helical domain of apoptotic protease-activating factors"/>
    <property type="match status" value="1"/>
</dbReference>
<dbReference type="SUPFAM" id="SSF52058">
    <property type="entry name" value="L domain-like"/>
    <property type="match status" value="1"/>
</dbReference>
<keyword evidence="6" id="KW-0067">ATP-binding</keyword>
<organism evidence="9 10">
    <name type="scientific">Senna tora</name>
    <dbReference type="NCBI Taxonomy" id="362788"/>
    <lineage>
        <taxon>Eukaryota</taxon>
        <taxon>Viridiplantae</taxon>
        <taxon>Streptophyta</taxon>
        <taxon>Embryophyta</taxon>
        <taxon>Tracheophyta</taxon>
        <taxon>Spermatophyta</taxon>
        <taxon>Magnoliopsida</taxon>
        <taxon>eudicotyledons</taxon>
        <taxon>Gunneridae</taxon>
        <taxon>Pentapetalae</taxon>
        <taxon>rosids</taxon>
        <taxon>fabids</taxon>
        <taxon>Fabales</taxon>
        <taxon>Fabaceae</taxon>
        <taxon>Caesalpinioideae</taxon>
        <taxon>Cassia clade</taxon>
        <taxon>Senna</taxon>
    </lineage>
</organism>
<keyword evidence="3" id="KW-0677">Repeat</keyword>
<sequence length="1034" mass="115962">MIGLYGIGGSGKTTLAKEVGKKVEELKLFDKVVMAVVSQPPNVRDIQGQIADQIGLKLKEETEFGRAQRLATRFQNDKIFIILDDVWGNLNLEDIGIPLNKDCVVLLTTRLRRVCVSMDCQSIIELPLLNQEEAWVLFKLRANITDDSPIELRDVAAKIVDECKGLPIAIVTVGSTLKGRSFVEWELALSKLQQSQPIDIEEGLRSPYACLKLSYDNLRNLVAKSIFLMCSIFPEDHNINEEDLIRFGKGMLDDLGEKFETMEDARREINAAINILLDSCLLMPTNKPACVKMHDLVRDVALWITKKEGQEFMVSSQKVPRMLMENETQIDTKIISLWNMGKNFKLSNQLHCPSLKVLLLHSKNSSEEPNVHLGGMKALKVLAFIRFSFGLYNNWHAPWSMPQSFESLTNLHTLCIRGKKLGDISFLGCLKGLEILDLMGSSFDELPIGIVDMKKLKLLDVFKCLIGKSPHEVIGKCIQVQELYLSTNNSIFEESVSLPRLQRYHIIAPMNDVSDVEPQRFGASKVLCIGGANVSALSLSMKDVFCRADILCLQYCIGGNTNFPSNANYLWLKECKEIKLLVDNMIEANANIGDSSINCSFQKLVKLHISHCFQLQKLHFSKSSSMHNLKTLTLSFCEGLCTTLFTPSIAQTLVSLEELNIIECRNLRHILAEEEEDGNEDNNYSDHGPLLLAFQNLRTFEVIHCHQLESTLPVSLAANLIRLESLIVKFCSNLKYVFGGGKADNKSIDIDIKMPALQIFLLLNVPSLIGLCPTILEKNIVWTVCITNLNQLCNQRPPQPLQTFLNLTKFAISIGGQRLQGIFELQVGGMFDCNNSLKDEEPLKLNSNLSELSLWQLRGLEFIWKGPTQILSLQSLKEIVLRECSKLKTIFTSTIVTSLPELRSLRADYCYELEGITSADWLTNISVANSNYNVCFPKLKSIDIWGCNKLKFLFSYSLASHCPSLQTLGIFSCSELERVVDGFEGKAGDDEARNGGSGSEISEPESIDEVQLLCMSIQFLMVQQLSHHSQQARP</sequence>